<sequence>MIGDGITDLEAVQVTGGADLFIGFGGVIQRPAVAAGADWYVTDYKMLIDNLRRYKVAMVGSGAWACAALHMVAQNTLGDDPADEFTDEVRMWVYEEEYE</sequence>
<dbReference type="OrthoDB" id="27226at2759"/>
<keyword evidence="2" id="KW-1185">Reference proteome</keyword>
<organism evidence="1 2">
    <name type="scientific">Monoraphidium neglectum</name>
    <dbReference type="NCBI Taxonomy" id="145388"/>
    <lineage>
        <taxon>Eukaryota</taxon>
        <taxon>Viridiplantae</taxon>
        <taxon>Chlorophyta</taxon>
        <taxon>core chlorophytes</taxon>
        <taxon>Chlorophyceae</taxon>
        <taxon>CS clade</taxon>
        <taxon>Sphaeropleales</taxon>
        <taxon>Selenastraceae</taxon>
        <taxon>Monoraphidium</taxon>
    </lineage>
</organism>
<dbReference type="KEGG" id="mng:MNEG_16492"/>
<name>A0A0D2ITY7_9CHLO</name>
<dbReference type="SUPFAM" id="SSF56784">
    <property type="entry name" value="HAD-like"/>
    <property type="match status" value="1"/>
</dbReference>
<gene>
    <name evidence="1" type="ORF">MNEG_16492</name>
</gene>
<dbReference type="Gene3D" id="3.40.50.720">
    <property type="entry name" value="NAD(P)-binding Rossmann-like Domain"/>
    <property type="match status" value="1"/>
</dbReference>
<dbReference type="GeneID" id="25734257"/>
<dbReference type="RefSeq" id="XP_013890492.1">
    <property type="nucleotide sequence ID" value="XM_014035038.1"/>
</dbReference>
<proteinExistence type="predicted"/>
<feature type="non-terminal residue" evidence="1">
    <location>
        <position position="99"/>
    </location>
</feature>
<dbReference type="InterPro" id="IPR023214">
    <property type="entry name" value="HAD_sf"/>
</dbReference>
<dbReference type="InterPro" id="IPR036412">
    <property type="entry name" value="HAD-like_sf"/>
</dbReference>
<dbReference type="STRING" id="145388.A0A0D2ITY7"/>
<dbReference type="Gene3D" id="3.40.50.1000">
    <property type="entry name" value="HAD superfamily/HAD-like"/>
    <property type="match status" value="1"/>
</dbReference>
<evidence type="ECO:0000313" key="1">
    <source>
        <dbReference type="EMBL" id="KIY91472.1"/>
    </source>
</evidence>
<reference evidence="1 2" key="1">
    <citation type="journal article" date="2013" name="BMC Genomics">
        <title>Reconstruction of the lipid metabolism for the microalga Monoraphidium neglectum from its genome sequence reveals characteristics suitable for biofuel production.</title>
        <authorList>
            <person name="Bogen C."/>
            <person name="Al-Dilaimi A."/>
            <person name="Albersmeier A."/>
            <person name="Wichmann J."/>
            <person name="Grundmann M."/>
            <person name="Rupp O."/>
            <person name="Lauersen K.J."/>
            <person name="Blifernez-Klassen O."/>
            <person name="Kalinowski J."/>
            <person name="Goesmann A."/>
            <person name="Mussgnug J.H."/>
            <person name="Kruse O."/>
        </authorList>
    </citation>
    <scope>NUCLEOTIDE SEQUENCE [LARGE SCALE GENOMIC DNA]</scope>
    <source>
        <strain evidence="1 2">SAG 48.87</strain>
    </source>
</reference>
<dbReference type="Proteomes" id="UP000054498">
    <property type="component" value="Unassembled WGS sequence"/>
</dbReference>
<dbReference type="AlphaFoldDB" id="A0A0D2ITY7"/>
<protein>
    <submittedName>
        <fullName evidence="1">Uncharacterized protein</fullName>
    </submittedName>
</protein>
<dbReference type="EMBL" id="KK106631">
    <property type="protein sequence ID" value="KIY91472.1"/>
    <property type="molecule type" value="Genomic_DNA"/>
</dbReference>
<accession>A0A0D2ITY7</accession>
<evidence type="ECO:0000313" key="2">
    <source>
        <dbReference type="Proteomes" id="UP000054498"/>
    </source>
</evidence>